<evidence type="ECO:0000313" key="7">
    <source>
        <dbReference type="EMBL" id="AKF25528.1"/>
    </source>
</evidence>
<accession>A0A7U4RR36</accession>
<dbReference type="Gene3D" id="3.40.640.10">
    <property type="entry name" value="Type I PLP-dependent aspartate aminotransferase-like (Major domain)"/>
    <property type="match status" value="1"/>
</dbReference>
<dbReference type="Proteomes" id="UP000034444">
    <property type="component" value="Chromosome"/>
</dbReference>
<dbReference type="EMBL" id="CP011308">
    <property type="protein sequence ID" value="AKF25528.1"/>
    <property type="molecule type" value="Genomic_DNA"/>
</dbReference>
<dbReference type="InterPro" id="IPR004839">
    <property type="entry name" value="Aminotransferase_I/II_large"/>
</dbReference>
<sequence>MMFEAVDRSGTYATKYDDAVRKFGTDDLLPMWVADMDLASPVCVQDALIKRAKHPLYGYTVYPERYYDAIESWYAKRYGWQIEREWIVPCYGVVPSMNFAIEAYTEKGDGILVQTPIYPPFVSSVKHRKRKVLENVLLYQDEKYMIDFADFETKAKEAKLFLLCSPHNPTGRAWDRLELEQIIKLCVENNVTIVSDEIHADMVFRKEHHVLGSFEKAQKHCVILNAPSKTFNVAGLNTSFSVIPNARLRRAYRLEQDKSGITNGNPFGIEALMSAYEKGEVWLEALKEYLLGNIYFVKTYLEEHRIPIIPVETEATFLMWLDCRAMGMTHENLVQFFIQKAKLGLNDGKSFGECGDGFMRLNIATSRKVLQEAMQRLEKAYREKK</sequence>
<keyword evidence="4" id="KW-0456">Lyase</keyword>
<dbReference type="Gene3D" id="3.90.1150.10">
    <property type="entry name" value="Aspartate Aminotransferase, domain 1"/>
    <property type="match status" value="1"/>
</dbReference>
<reference evidence="8" key="2">
    <citation type="journal article" date="2017" name="Stand. Genomic Sci.">
        <title>Complete genome sequence of the sulfur-oxidizing chemolithoautotrophic Sulfurovum lithotrophicum 42BKTT.</title>
        <authorList>
            <person name="Jeon W."/>
            <person name="Priscilla L."/>
            <person name="Park G."/>
            <person name="Lee H."/>
            <person name="Lee N."/>
            <person name="Lee D."/>
            <person name="Kwon H."/>
            <person name="Ahn I."/>
            <person name="Lee C."/>
            <person name="Lee H."/>
            <person name="Ahn J."/>
        </authorList>
    </citation>
    <scope>NUCLEOTIDE SEQUENCE [LARGE SCALE GENOMIC DNA]</scope>
    <source>
        <strain evidence="8">ATCC BAA-797 / 42BKT</strain>
    </source>
</reference>
<dbReference type="NCBIfam" id="TIGR04350">
    <property type="entry name" value="C_S_lyase_PatB"/>
    <property type="match status" value="1"/>
</dbReference>
<name>A0A7U4RR36_9BACT</name>
<protein>
    <recommendedName>
        <fullName evidence="2">cysteine-S-conjugate beta-lyase</fullName>
        <ecNumber evidence="2">4.4.1.13</ecNumber>
    </recommendedName>
</protein>
<keyword evidence="8" id="KW-1185">Reference proteome</keyword>
<gene>
    <name evidence="7" type="ORF">YH65_09185</name>
</gene>
<comment type="similarity">
    <text evidence="5">Belongs to the class-II pyridoxal-phosphate-dependent aminotransferase family. MalY/PatB cystathionine beta-lyase subfamily.</text>
</comment>
<evidence type="ECO:0000259" key="6">
    <source>
        <dbReference type="Pfam" id="PF00155"/>
    </source>
</evidence>
<dbReference type="CDD" id="cd00609">
    <property type="entry name" value="AAT_like"/>
    <property type="match status" value="1"/>
</dbReference>
<reference evidence="7 8" key="1">
    <citation type="submission" date="2015-04" db="EMBL/GenBank/DDBJ databases">
        <title>Complete genome sequence of Sulfurovum lithotrophicum ATCC BAA-797T.</title>
        <authorList>
            <person name="Ahn J."/>
            <person name="Park G."/>
            <person name="Jeon W."/>
            <person name="Jang Y."/>
            <person name="Jang M."/>
            <person name="Lee H."/>
            <person name="Lee H."/>
        </authorList>
    </citation>
    <scope>NUCLEOTIDE SEQUENCE [LARGE SCALE GENOMIC DNA]</scope>
    <source>
        <strain evidence="8">ATCC BAA-797 / 42BKT</strain>
    </source>
</reference>
<dbReference type="AlphaFoldDB" id="A0A7U4RR36"/>
<dbReference type="SUPFAM" id="SSF53383">
    <property type="entry name" value="PLP-dependent transferases"/>
    <property type="match status" value="1"/>
</dbReference>
<comment type="cofactor">
    <cofactor evidence="1">
        <name>pyridoxal 5'-phosphate</name>
        <dbReference type="ChEBI" id="CHEBI:597326"/>
    </cofactor>
</comment>
<dbReference type="GO" id="GO:0047804">
    <property type="term" value="F:cysteine-S-conjugate beta-lyase activity"/>
    <property type="evidence" value="ECO:0007669"/>
    <property type="project" value="UniProtKB-EC"/>
</dbReference>
<keyword evidence="3" id="KW-0663">Pyridoxal phosphate</keyword>
<dbReference type="PANTHER" id="PTHR43525:SF1">
    <property type="entry name" value="PROTEIN MALY"/>
    <property type="match status" value="1"/>
</dbReference>
<dbReference type="InterPro" id="IPR015421">
    <property type="entry name" value="PyrdxlP-dep_Trfase_major"/>
</dbReference>
<dbReference type="InterPro" id="IPR027619">
    <property type="entry name" value="C-S_lyase_PatB-like"/>
</dbReference>
<evidence type="ECO:0000256" key="2">
    <source>
        <dbReference type="ARBA" id="ARBA00012224"/>
    </source>
</evidence>
<dbReference type="InterPro" id="IPR051798">
    <property type="entry name" value="Class-II_PLP-Dep_Aminotrans"/>
</dbReference>
<dbReference type="RefSeq" id="WP_046551598.1">
    <property type="nucleotide sequence ID" value="NZ_CP011308.1"/>
</dbReference>
<proteinExistence type="inferred from homology"/>
<organism evidence="7 8">
    <name type="scientific">Sulfurovum lithotrophicum</name>
    <dbReference type="NCBI Taxonomy" id="206403"/>
    <lineage>
        <taxon>Bacteria</taxon>
        <taxon>Pseudomonadati</taxon>
        <taxon>Campylobacterota</taxon>
        <taxon>Epsilonproteobacteria</taxon>
        <taxon>Campylobacterales</taxon>
        <taxon>Sulfurovaceae</taxon>
        <taxon>Sulfurovum</taxon>
    </lineage>
</organism>
<dbReference type="GO" id="GO:0030170">
    <property type="term" value="F:pyridoxal phosphate binding"/>
    <property type="evidence" value="ECO:0007669"/>
    <property type="project" value="InterPro"/>
</dbReference>
<dbReference type="Pfam" id="PF00155">
    <property type="entry name" value="Aminotran_1_2"/>
    <property type="match status" value="1"/>
</dbReference>
<evidence type="ECO:0000313" key="8">
    <source>
        <dbReference type="Proteomes" id="UP000034444"/>
    </source>
</evidence>
<evidence type="ECO:0000256" key="1">
    <source>
        <dbReference type="ARBA" id="ARBA00001933"/>
    </source>
</evidence>
<keyword evidence="7" id="KW-0032">Aminotransferase</keyword>
<evidence type="ECO:0000256" key="4">
    <source>
        <dbReference type="ARBA" id="ARBA00023239"/>
    </source>
</evidence>
<evidence type="ECO:0000256" key="3">
    <source>
        <dbReference type="ARBA" id="ARBA00022898"/>
    </source>
</evidence>
<dbReference type="GO" id="GO:0008483">
    <property type="term" value="F:transaminase activity"/>
    <property type="evidence" value="ECO:0007669"/>
    <property type="project" value="UniProtKB-KW"/>
</dbReference>
<dbReference type="PANTHER" id="PTHR43525">
    <property type="entry name" value="PROTEIN MALY"/>
    <property type="match status" value="1"/>
</dbReference>
<evidence type="ECO:0000256" key="5">
    <source>
        <dbReference type="ARBA" id="ARBA00037974"/>
    </source>
</evidence>
<dbReference type="OrthoDB" id="9803354at2"/>
<dbReference type="InterPro" id="IPR015422">
    <property type="entry name" value="PyrdxlP-dep_Trfase_small"/>
</dbReference>
<dbReference type="InterPro" id="IPR015424">
    <property type="entry name" value="PyrdxlP-dep_Trfase"/>
</dbReference>
<keyword evidence="7" id="KW-0808">Transferase</keyword>
<dbReference type="EC" id="4.4.1.13" evidence="2"/>
<dbReference type="KEGG" id="slh:YH65_09185"/>
<feature type="domain" description="Aminotransferase class I/classII large" evidence="6">
    <location>
        <begin position="58"/>
        <end position="377"/>
    </location>
</feature>